<dbReference type="InterPro" id="IPR045275">
    <property type="entry name" value="MscS_archaea/bacteria_type"/>
</dbReference>
<feature type="signal peptide" evidence="8">
    <location>
        <begin position="1"/>
        <end position="21"/>
    </location>
</feature>
<evidence type="ECO:0000256" key="1">
    <source>
        <dbReference type="ARBA" id="ARBA00004651"/>
    </source>
</evidence>
<dbReference type="Gene3D" id="3.30.70.100">
    <property type="match status" value="1"/>
</dbReference>
<evidence type="ECO:0000259" key="9">
    <source>
        <dbReference type="PROSITE" id="PS50914"/>
    </source>
</evidence>
<protein>
    <recommendedName>
        <fullName evidence="6">Small-conductance mechanosensitive channel</fullName>
    </recommendedName>
</protein>
<dbReference type="PROSITE" id="PS50914">
    <property type="entry name" value="BON"/>
    <property type="match status" value="1"/>
</dbReference>
<evidence type="ECO:0000256" key="2">
    <source>
        <dbReference type="ARBA" id="ARBA00022475"/>
    </source>
</evidence>
<name>A0ABV7GUG0_9RHOB</name>
<comment type="similarity">
    <text evidence="6">Belongs to the MscS (TC 1.A.23) family.</text>
</comment>
<evidence type="ECO:0000313" key="10">
    <source>
        <dbReference type="EMBL" id="MFC3143141.1"/>
    </source>
</evidence>
<feature type="region of interest" description="Disordered" evidence="7">
    <location>
        <begin position="387"/>
        <end position="447"/>
    </location>
</feature>
<dbReference type="EMBL" id="JBHRTB010000010">
    <property type="protein sequence ID" value="MFC3143141.1"/>
    <property type="molecule type" value="Genomic_DNA"/>
</dbReference>
<dbReference type="Pfam" id="PF00924">
    <property type="entry name" value="MS_channel_2nd"/>
    <property type="match status" value="1"/>
</dbReference>
<dbReference type="Gene3D" id="2.30.30.60">
    <property type="match status" value="1"/>
</dbReference>
<comment type="function">
    <text evidence="6">Mechanosensitive channel that participates in the regulation of osmotic pressure changes within the cell, opening in response to stretch forces in the membrane lipid bilayer, without the need for other proteins. Contributes to normal resistance to hypoosmotic shock. Forms an ion channel of 1.0 nanosiemens conductance with a slight preference for anions.</text>
</comment>
<feature type="domain" description="BON" evidence="9">
    <location>
        <begin position="38"/>
        <end position="104"/>
    </location>
</feature>
<dbReference type="PANTHER" id="PTHR30221">
    <property type="entry name" value="SMALL-CONDUCTANCE MECHANOSENSITIVE CHANNEL"/>
    <property type="match status" value="1"/>
</dbReference>
<feature type="compositionally biased region" description="Basic and acidic residues" evidence="7">
    <location>
        <begin position="418"/>
        <end position="447"/>
    </location>
</feature>
<gene>
    <name evidence="10" type="ORF">ACFOGP_10500</name>
</gene>
<keyword evidence="4 6" id="KW-1133">Transmembrane helix</keyword>
<dbReference type="InterPro" id="IPR007055">
    <property type="entry name" value="BON_dom"/>
</dbReference>
<dbReference type="InterPro" id="IPR023408">
    <property type="entry name" value="MscS_beta-dom_sf"/>
</dbReference>
<feature type="transmembrane region" description="Helical" evidence="6">
    <location>
        <begin position="126"/>
        <end position="149"/>
    </location>
</feature>
<comment type="caution">
    <text evidence="10">The sequence shown here is derived from an EMBL/GenBank/DDBJ whole genome shotgun (WGS) entry which is preliminary data.</text>
</comment>
<evidence type="ECO:0000313" key="11">
    <source>
        <dbReference type="Proteomes" id="UP001595632"/>
    </source>
</evidence>
<dbReference type="InterPro" id="IPR011066">
    <property type="entry name" value="MscS_channel_C_sf"/>
</dbReference>
<evidence type="ECO:0000256" key="6">
    <source>
        <dbReference type="RuleBase" id="RU369025"/>
    </source>
</evidence>
<dbReference type="SUPFAM" id="SSF50182">
    <property type="entry name" value="Sm-like ribonucleoproteins"/>
    <property type="match status" value="1"/>
</dbReference>
<keyword evidence="3 6" id="KW-0812">Transmembrane</keyword>
<dbReference type="SUPFAM" id="SSF82689">
    <property type="entry name" value="Mechanosensitive channel protein MscS (YggB), C-terminal domain"/>
    <property type="match status" value="1"/>
</dbReference>
<keyword evidence="11" id="KW-1185">Reference proteome</keyword>
<reference evidence="11" key="1">
    <citation type="journal article" date="2019" name="Int. J. Syst. Evol. Microbiol.">
        <title>The Global Catalogue of Microorganisms (GCM) 10K type strain sequencing project: providing services to taxonomists for standard genome sequencing and annotation.</title>
        <authorList>
            <consortium name="The Broad Institute Genomics Platform"/>
            <consortium name="The Broad Institute Genome Sequencing Center for Infectious Disease"/>
            <person name="Wu L."/>
            <person name="Ma J."/>
        </authorList>
    </citation>
    <scope>NUCLEOTIDE SEQUENCE [LARGE SCALE GENOMIC DNA]</scope>
    <source>
        <strain evidence="11">KCTC 52366</strain>
    </source>
</reference>
<keyword evidence="6" id="KW-0407">Ion channel</keyword>
<organism evidence="10 11">
    <name type="scientific">Psychromarinibacter halotolerans</name>
    <dbReference type="NCBI Taxonomy" id="1775175"/>
    <lineage>
        <taxon>Bacteria</taxon>
        <taxon>Pseudomonadati</taxon>
        <taxon>Pseudomonadota</taxon>
        <taxon>Alphaproteobacteria</taxon>
        <taxon>Rhodobacterales</taxon>
        <taxon>Paracoccaceae</taxon>
        <taxon>Psychromarinibacter</taxon>
    </lineage>
</organism>
<evidence type="ECO:0000256" key="5">
    <source>
        <dbReference type="ARBA" id="ARBA00023136"/>
    </source>
</evidence>
<dbReference type="PANTHER" id="PTHR30221:SF1">
    <property type="entry name" value="SMALL-CONDUCTANCE MECHANOSENSITIVE CHANNEL"/>
    <property type="match status" value="1"/>
</dbReference>
<evidence type="ECO:0000256" key="3">
    <source>
        <dbReference type="ARBA" id="ARBA00022692"/>
    </source>
</evidence>
<dbReference type="Gene3D" id="1.10.287.1260">
    <property type="match status" value="1"/>
</dbReference>
<comment type="caution">
    <text evidence="6">Lacks conserved residue(s) required for the propagation of feature annotation.</text>
</comment>
<feature type="compositionally biased region" description="Pro residues" evidence="7">
    <location>
        <begin position="396"/>
        <end position="407"/>
    </location>
</feature>
<dbReference type="Proteomes" id="UP001595632">
    <property type="component" value="Unassembled WGS sequence"/>
</dbReference>
<dbReference type="Pfam" id="PF04972">
    <property type="entry name" value="BON"/>
    <property type="match status" value="1"/>
</dbReference>
<feature type="transmembrane region" description="Helical" evidence="6">
    <location>
        <begin position="194"/>
        <end position="212"/>
    </location>
</feature>
<keyword evidence="6" id="KW-0406">Ion transport</keyword>
<feature type="chain" id="PRO_5045691211" description="Small-conductance mechanosensitive channel" evidence="8">
    <location>
        <begin position="22"/>
        <end position="447"/>
    </location>
</feature>
<dbReference type="InterPro" id="IPR010920">
    <property type="entry name" value="LSM_dom_sf"/>
</dbReference>
<proteinExistence type="inferred from homology"/>
<accession>A0ABV7GUG0</accession>
<evidence type="ECO:0000256" key="4">
    <source>
        <dbReference type="ARBA" id="ARBA00022989"/>
    </source>
</evidence>
<keyword evidence="6" id="KW-0813">Transport</keyword>
<comment type="subcellular location">
    <subcellularLocation>
        <location evidence="6">Cell inner membrane</location>
        <topology evidence="6">Multi-pass membrane protein</topology>
    </subcellularLocation>
    <subcellularLocation>
        <location evidence="1">Cell membrane</location>
        <topology evidence="1">Multi-pass membrane protein</topology>
    </subcellularLocation>
</comment>
<dbReference type="InterPro" id="IPR006685">
    <property type="entry name" value="MscS_channel_2nd"/>
</dbReference>
<keyword evidence="6" id="KW-0997">Cell inner membrane</keyword>
<sequence>MRRIIFLVCLFLAVAPHSLSAQETQPSGTIETENNASTDAAIAVRIREILGQLDGYADVTVQVNSGIVTLRGRTLDGDAITRLDGLVARVAGVVAIENEVVESTDLVERLNPAVDRFRKRMEQMVAFLPLLVVAAMVFLVVAFIGFLLARGRWPWDRLAPNAFIADIYRQIVRLAFLVGAVVIALDILNATALLGTILGAAGIIGLAIGFAVRDTVENFIASVLLSIRQPFRPNDAIEINGDEGKVIRLTSRATILLSWDGNHIRIPNATVFKSRIVNYSRNKERRILFQLGLDSSCDYAAMRKLAEETVQALPFVLSTPAASVWIEELGDSGVVLTVTGWIDQNETSLVLARGEALRQVKLAIEAAGVSIADTTYRVLLDGAAPAERPATAPSAPGTPPRQEPPKAPDASTENVAAETEHELERIVDAERAETAHADLLDDGARTE</sequence>
<comment type="subunit">
    <text evidence="6">Homoheptamer.</text>
</comment>
<evidence type="ECO:0000256" key="8">
    <source>
        <dbReference type="SAM" id="SignalP"/>
    </source>
</evidence>
<keyword evidence="5 6" id="KW-0472">Membrane</keyword>
<evidence type="ECO:0000256" key="7">
    <source>
        <dbReference type="SAM" id="MobiDB-lite"/>
    </source>
</evidence>
<dbReference type="RefSeq" id="WP_275633118.1">
    <property type="nucleotide sequence ID" value="NZ_JARGYD010000004.1"/>
</dbReference>
<feature type="transmembrane region" description="Helical" evidence="6">
    <location>
        <begin position="170"/>
        <end position="188"/>
    </location>
</feature>
<keyword evidence="2" id="KW-1003">Cell membrane</keyword>
<keyword evidence="8" id="KW-0732">Signal</keyword>